<keyword evidence="1" id="KW-0812">Transmembrane</keyword>
<organism evidence="2">
    <name type="scientific">uncultured marine thaumarchaeote KM3_186_G04</name>
    <dbReference type="NCBI Taxonomy" id="1456071"/>
    <lineage>
        <taxon>Archaea</taxon>
        <taxon>Nitrososphaerota</taxon>
        <taxon>environmental samples</taxon>
    </lineage>
</organism>
<keyword evidence="1" id="KW-0472">Membrane</keyword>
<proteinExistence type="predicted"/>
<sequence length="169" mass="19487">MKNRPKKKKQSTMYAAISVGVIIVALSIFFVYSSDQAKERGKAFGKAVEFVQDDLRKLTHSFDSKVSMFKQGDISKGEFLEFAERHEREMEKIIFRYNDLQIPQPFVPAIELFKLSAETQLESDKYMIEWVRTGDDTAHIRSDSLLQQSFEYEMAALSKFKLAQGQTNP</sequence>
<dbReference type="EMBL" id="KF900747">
    <property type="protein sequence ID" value="AIF05702.1"/>
    <property type="molecule type" value="Genomic_DNA"/>
</dbReference>
<keyword evidence="1" id="KW-1133">Transmembrane helix</keyword>
<accession>A0A075GTT2</accession>
<protein>
    <submittedName>
        <fullName evidence="2">Uncharacterized protein</fullName>
    </submittedName>
</protein>
<feature type="transmembrane region" description="Helical" evidence="1">
    <location>
        <begin position="12"/>
        <end position="32"/>
    </location>
</feature>
<evidence type="ECO:0000313" key="2">
    <source>
        <dbReference type="EMBL" id="AIF05702.1"/>
    </source>
</evidence>
<name>A0A075GTT2_9ARCH</name>
<dbReference type="AlphaFoldDB" id="A0A075GTT2"/>
<evidence type="ECO:0000256" key="1">
    <source>
        <dbReference type="SAM" id="Phobius"/>
    </source>
</evidence>
<reference evidence="2" key="1">
    <citation type="journal article" date="2014" name="Genome Biol. Evol.">
        <title>Pangenome evidence for extensive interdomain horizontal transfer affecting lineage core and shell genes in uncultured planktonic thaumarchaeota and euryarchaeota.</title>
        <authorList>
            <person name="Deschamps P."/>
            <person name="Zivanovic Y."/>
            <person name="Moreira D."/>
            <person name="Rodriguez-Valera F."/>
            <person name="Lopez-Garcia P."/>
        </authorList>
    </citation>
    <scope>NUCLEOTIDE SEQUENCE</scope>
</reference>